<accession>A0A8J3B5U4</accession>
<dbReference type="Pfam" id="PF02321">
    <property type="entry name" value="OEP"/>
    <property type="match status" value="1"/>
</dbReference>
<evidence type="ECO:0000313" key="4">
    <source>
        <dbReference type="Proteomes" id="UP000627205"/>
    </source>
</evidence>
<comment type="caution">
    <text evidence="3">The sequence shown here is derived from an EMBL/GenBank/DDBJ whole genome shotgun (WGS) entry which is preliminary data.</text>
</comment>
<dbReference type="PANTHER" id="PTHR30203:SF24">
    <property type="entry name" value="BLR4935 PROTEIN"/>
    <property type="match status" value="1"/>
</dbReference>
<evidence type="ECO:0000256" key="1">
    <source>
        <dbReference type="ARBA" id="ARBA00007613"/>
    </source>
</evidence>
<proteinExistence type="inferred from homology"/>
<dbReference type="Gene3D" id="1.20.1600.10">
    <property type="entry name" value="Outer membrane efflux proteins (OEP)"/>
    <property type="match status" value="1"/>
</dbReference>
<reference evidence="3" key="2">
    <citation type="submission" date="2020-09" db="EMBL/GenBank/DDBJ databases">
        <authorList>
            <person name="Sun Q."/>
            <person name="Sedlacek I."/>
        </authorList>
    </citation>
    <scope>NUCLEOTIDE SEQUENCE</scope>
    <source>
        <strain evidence="3">CCM 7664</strain>
    </source>
</reference>
<keyword evidence="2" id="KW-0175">Coiled coil</keyword>
<dbReference type="AlphaFoldDB" id="A0A8J3B5U4"/>
<feature type="coiled-coil region" evidence="2">
    <location>
        <begin position="253"/>
        <end position="280"/>
    </location>
</feature>
<dbReference type="Proteomes" id="UP000627205">
    <property type="component" value="Unassembled WGS sequence"/>
</dbReference>
<dbReference type="GO" id="GO:0015562">
    <property type="term" value="F:efflux transmembrane transporter activity"/>
    <property type="evidence" value="ECO:0007669"/>
    <property type="project" value="InterPro"/>
</dbReference>
<dbReference type="SUPFAM" id="SSF56954">
    <property type="entry name" value="Outer membrane efflux proteins (OEP)"/>
    <property type="match status" value="1"/>
</dbReference>
<dbReference type="InterPro" id="IPR010131">
    <property type="entry name" value="MdtP/NodT-like"/>
</dbReference>
<gene>
    <name evidence="3" type="ORF">GCM10011430_28470</name>
</gene>
<dbReference type="PANTHER" id="PTHR30203">
    <property type="entry name" value="OUTER MEMBRANE CATION EFFLUX PROTEIN"/>
    <property type="match status" value="1"/>
</dbReference>
<sequence length="357" mass="39267">MLKVGIDNLPATGADRYSTTSDFMTMRRIGIEQEWVSSDKRAARAARAQRAIEMGDATYLETIANVREQTAKAWLNVLYAQRKLDLAHEMEANAADTLKAVKAAHRAAAAAAEEAVQAQTALLLAQDAKRRAEQELRIAQRSLSRWTGIPSPTVADVTPTLTSHVANLPVEELEKYHPMLMAARRAIALADADSTVAVKESSPNWSVEASYSQRGSQYSNMVSVGISIPLTLNRERRQNRDIAEKAALGTKARMEYEETLRALREEIENLSTTINSDKDRIAFLNANLLPSARQQVQLAEAAYRAGSGKLAGVFAAQKNLLDQRLQVLELEQAASIAWASLEYHVIPHDMTVSGDTK</sequence>
<comment type="similarity">
    <text evidence="1">Belongs to the outer membrane factor (OMF) (TC 1.B.17) family.</text>
</comment>
<evidence type="ECO:0000313" key="3">
    <source>
        <dbReference type="EMBL" id="GGI55673.1"/>
    </source>
</evidence>
<evidence type="ECO:0000256" key="2">
    <source>
        <dbReference type="SAM" id="Coils"/>
    </source>
</evidence>
<dbReference type="EMBL" id="BMDP01000005">
    <property type="protein sequence ID" value="GGI55673.1"/>
    <property type="molecule type" value="Genomic_DNA"/>
</dbReference>
<dbReference type="InterPro" id="IPR003423">
    <property type="entry name" value="OMP_efflux"/>
</dbReference>
<organism evidence="3 4">
    <name type="scientific">Oxalicibacterium solurbis</name>
    <dbReference type="NCBI Taxonomy" id="69280"/>
    <lineage>
        <taxon>Bacteria</taxon>
        <taxon>Pseudomonadati</taxon>
        <taxon>Pseudomonadota</taxon>
        <taxon>Betaproteobacteria</taxon>
        <taxon>Burkholderiales</taxon>
        <taxon>Oxalobacteraceae</taxon>
        <taxon>Oxalicibacterium</taxon>
    </lineage>
</organism>
<feature type="coiled-coil region" evidence="2">
    <location>
        <begin position="115"/>
        <end position="142"/>
    </location>
</feature>
<name>A0A8J3B5U4_9BURK</name>
<reference evidence="3" key="1">
    <citation type="journal article" date="2014" name="Int. J. Syst. Evol. Microbiol.">
        <title>Complete genome sequence of Corynebacterium casei LMG S-19264T (=DSM 44701T), isolated from a smear-ripened cheese.</title>
        <authorList>
            <consortium name="US DOE Joint Genome Institute (JGI-PGF)"/>
            <person name="Walter F."/>
            <person name="Albersmeier A."/>
            <person name="Kalinowski J."/>
            <person name="Ruckert C."/>
        </authorList>
    </citation>
    <scope>NUCLEOTIDE SEQUENCE</scope>
    <source>
        <strain evidence="3">CCM 7664</strain>
    </source>
</reference>
<protein>
    <submittedName>
        <fullName evidence="3">Transporter</fullName>
    </submittedName>
</protein>
<keyword evidence="4" id="KW-1185">Reference proteome</keyword>